<name>A0AAE7NK76_9BRAD</name>
<dbReference type="EMBL" id="CP030050">
    <property type="protein sequence ID" value="QOZ65881.1"/>
    <property type="molecule type" value="Genomic_DNA"/>
</dbReference>
<proteinExistence type="predicted"/>
<gene>
    <name evidence="2" type="ORF">WN72_05190</name>
</gene>
<reference evidence="2 3" key="1">
    <citation type="submission" date="2018-06" db="EMBL/GenBank/DDBJ databases">
        <title>Comparative genomics of Bradyrhizobium nodulating Arachidis hypogaea.</title>
        <authorList>
            <person name="Li Y."/>
        </authorList>
    </citation>
    <scope>NUCLEOTIDE SEQUENCE [LARGE SCALE GENOMIC DNA]</scope>
    <source>
        <strain evidence="2 3">CCBAU 051107</strain>
    </source>
</reference>
<evidence type="ECO:0000313" key="2">
    <source>
        <dbReference type="EMBL" id="QOZ65881.1"/>
    </source>
</evidence>
<organism evidence="2 3">
    <name type="scientific">Bradyrhizobium arachidis</name>
    <dbReference type="NCBI Taxonomy" id="858423"/>
    <lineage>
        <taxon>Bacteria</taxon>
        <taxon>Pseudomonadati</taxon>
        <taxon>Pseudomonadota</taxon>
        <taxon>Alphaproteobacteria</taxon>
        <taxon>Hyphomicrobiales</taxon>
        <taxon>Nitrobacteraceae</taxon>
        <taxon>Bradyrhizobium</taxon>
    </lineage>
</organism>
<dbReference type="Proteomes" id="UP000594015">
    <property type="component" value="Chromosome"/>
</dbReference>
<feature type="transmembrane region" description="Helical" evidence="1">
    <location>
        <begin position="26"/>
        <end position="47"/>
    </location>
</feature>
<keyword evidence="1" id="KW-1133">Transmembrane helix</keyword>
<sequence length="80" mass="8596">MNSREQYQAFAALEYRQRQDAANKTTLRLAAIFGAASLLALASVPYWPKLADAPLASTPSQTPTGAAAAPKVFPFILTTR</sequence>
<accession>A0AAE7NK76</accession>
<dbReference type="AlphaFoldDB" id="A0AAE7NK76"/>
<evidence type="ECO:0000256" key="1">
    <source>
        <dbReference type="SAM" id="Phobius"/>
    </source>
</evidence>
<keyword evidence="1" id="KW-0472">Membrane</keyword>
<dbReference type="KEGG" id="barh:WN72_05190"/>
<keyword evidence="1" id="KW-0812">Transmembrane</keyword>
<protein>
    <submittedName>
        <fullName evidence="2">Uncharacterized protein</fullName>
    </submittedName>
</protein>
<evidence type="ECO:0000313" key="3">
    <source>
        <dbReference type="Proteomes" id="UP000594015"/>
    </source>
</evidence>
<dbReference type="RefSeq" id="WP_092219572.1">
    <property type="nucleotide sequence ID" value="NZ_CP030050.1"/>
</dbReference>